<dbReference type="EMBL" id="SEOL01000001">
    <property type="protein sequence ID" value="MBL0848567.1"/>
    <property type="molecule type" value="Genomic_DNA"/>
</dbReference>
<evidence type="ECO:0000256" key="1">
    <source>
        <dbReference type="ARBA" id="ARBA00007317"/>
    </source>
</evidence>
<dbReference type="InterPro" id="IPR006257">
    <property type="entry name" value="LAT1"/>
</dbReference>
<evidence type="ECO:0000256" key="8">
    <source>
        <dbReference type="RuleBase" id="RU361137"/>
    </source>
</evidence>
<dbReference type="Proteomes" id="UP000736856">
    <property type="component" value="Unassembled WGS sequence"/>
</dbReference>
<dbReference type="InterPro" id="IPR001078">
    <property type="entry name" value="2-oxoacid_DH_actylTfrase"/>
</dbReference>
<dbReference type="FunFam" id="2.40.50.100:FF:000010">
    <property type="entry name" value="Acetyltransferase component of pyruvate dehydrogenase complex"/>
    <property type="match status" value="1"/>
</dbReference>
<keyword evidence="12" id="KW-0670">Pyruvate</keyword>
<dbReference type="AlphaFoldDB" id="A0A937AKQ6"/>
<dbReference type="InterPro" id="IPR023213">
    <property type="entry name" value="CAT-like_dom_sf"/>
</dbReference>
<dbReference type="PROSITE" id="PS51826">
    <property type="entry name" value="PSBD"/>
    <property type="match status" value="1"/>
</dbReference>
<proteinExistence type="inferred from homology"/>
<feature type="domain" description="Lipoyl-binding" evidence="10">
    <location>
        <begin position="2"/>
        <end position="78"/>
    </location>
</feature>
<dbReference type="InterPro" id="IPR011053">
    <property type="entry name" value="Single_hybrid_motif"/>
</dbReference>
<dbReference type="Pfam" id="PF02817">
    <property type="entry name" value="E3_binding"/>
    <property type="match status" value="1"/>
</dbReference>
<dbReference type="SUPFAM" id="SSF52777">
    <property type="entry name" value="CoA-dependent acyltransferases"/>
    <property type="match status" value="1"/>
</dbReference>
<dbReference type="Gene3D" id="2.40.50.100">
    <property type="match status" value="1"/>
</dbReference>
<reference evidence="12" key="1">
    <citation type="submission" date="2019-02" db="EMBL/GenBank/DDBJ databases">
        <title>A novel Candidatus Liberibacter species associated with the New Zealand native fuchsia psyllid, Ctenarytaina fuchsiae.</title>
        <authorList>
            <person name="Thompson S.M."/>
            <person name="Jorgensen N."/>
            <person name="David C."/>
            <person name="Bulman S.R."/>
            <person name="Smith G.R."/>
        </authorList>
    </citation>
    <scope>NUCLEOTIDE SEQUENCE</scope>
    <source>
        <strain evidence="12">Oxford</strain>
    </source>
</reference>
<organism evidence="12 13">
    <name type="scientific">Candidatus Liberibacter ctenarytainae</name>
    <dbReference type="NCBI Taxonomy" id="2020335"/>
    <lineage>
        <taxon>Bacteria</taxon>
        <taxon>Pseudomonadati</taxon>
        <taxon>Pseudomonadota</taxon>
        <taxon>Alphaproteobacteria</taxon>
        <taxon>Hyphomicrobiales</taxon>
        <taxon>Rhizobiaceae</taxon>
        <taxon>Liberibacter</taxon>
    </lineage>
</organism>
<comment type="subunit">
    <text evidence="2">Forms a 24-polypeptide structural core with octahedral symmetry.</text>
</comment>
<keyword evidence="5 8" id="KW-0012">Acyltransferase</keyword>
<evidence type="ECO:0000259" key="11">
    <source>
        <dbReference type="PROSITE" id="PS51826"/>
    </source>
</evidence>
<keyword evidence="4 8" id="KW-0450">Lipoyl</keyword>
<dbReference type="GO" id="GO:0045254">
    <property type="term" value="C:pyruvate dehydrogenase complex"/>
    <property type="evidence" value="ECO:0007669"/>
    <property type="project" value="UniProtKB-UniRule"/>
</dbReference>
<dbReference type="GO" id="GO:0004742">
    <property type="term" value="F:dihydrolipoyllysine-residue acetyltransferase activity"/>
    <property type="evidence" value="ECO:0007669"/>
    <property type="project" value="UniProtKB-UniRule"/>
</dbReference>
<name>A0A937AKQ6_9HYPH</name>
<keyword evidence="3 8" id="KW-0808">Transferase</keyword>
<evidence type="ECO:0000256" key="6">
    <source>
        <dbReference type="ARBA" id="ARBA00025211"/>
    </source>
</evidence>
<evidence type="ECO:0000256" key="4">
    <source>
        <dbReference type="ARBA" id="ARBA00022823"/>
    </source>
</evidence>
<dbReference type="PANTHER" id="PTHR23151">
    <property type="entry name" value="DIHYDROLIPOAMIDE ACETYL/SUCCINYL-TRANSFERASE-RELATED"/>
    <property type="match status" value="1"/>
</dbReference>
<dbReference type="Pfam" id="PF00364">
    <property type="entry name" value="Biotin_lipoyl"/>
    <property type="match status" value="1"/>
</dbReference>
<comment type="caution">
    <text evidence="12">The sequence shown here is derived from an EMBL/GenBank/DDBJ whole genome shotgun (WGS) entry which is preliminary data.</text>
</comment>
<comment type="similarity">
    <text evidence="1 8">Belongs to the 2-oxoacid dehydrogenase family.</text>
</comment>
<evidence type="ECO:0000313" key="13">
    <source>
        <dbReference type="Proteomes" id="UP000736856"/>
    </source>
</evidence>
<dbReference type="Pfam" id="PF00198">
    <property type="entry name" value="2-oxoacid_dh"/>
    <property type="match status" value="1"/>
</dbReference>
<feature type="domain" description="Peripheral subunit-binding (PSBD)" evidence="11">
    <location>
        <begin position="126"/>
        <end position="163"/>
    </location>
</feature>
<comment type="cofactor">
    <cofactor evidence="8">
        <name>(R)-lipoate</name>
        <dbReference type="ChEBI" id="CHEBI:83088"/>
    </cofactor>
    <text evidence="8">Binds 1 lipoyl cofactor covalently.</text>
</comment>
<dbReference type="InterPro" id="IPR045257">
    <property type="entry name" value="E2/Pdx1"/>
</dbReference>
<evidence type="ECO:0000256" key="2">
    <source>
        <dbReference type="ARBA" id="ARBA00011484"/>
    </source>
</evidence>
<feature type="region of interest" description="Disordered" evidence="9">
    <location>
        <begin position="98"/>
        <end position="126"/>
    </location>
</feature>
<dbReference type="PANTHER" id="PTHR23151:SF90">
    <property type="entry name" value="DIHYDROLIPOYLLYSINE-RESIDUE ACETYLTRANSFERASE COMPONENT OF PYRUVATE DEHYDROGENASE COMPLEX, MITOCHONDRIAL-RELATED"/>
    <property type="match status" value="1"/>
</dbReference>
<dbReference type="CDD" id="cd06849">
    <property type="entry name" value="lipoyl_domain"/>
    <property type="match status" value="1"/>
</dbReference>
<evidence type="ECO:0000256" key="5">
    <source>
        <dbReference type="ARBA" id="ARBA00023315"/>
    </source>
</evidence>
<sequence>MMHTITMPALSPTMEEGKLAKWLIKKGDKISPGDIICEIETDKAIMEFEAVDEGIAHEILVPEGTENIKIHTPILTFIADFTENITIPGLAESNPIKKNIPHSAASSPLPVEEDQEKSLQTRKYPASSPLARRLAKEKGIDLSSISGSGPYGRIVKKDIQNLDATHMKKSTFPAVQSATIENDSAFADADVMQLFEKNSYEIVPHDNMRRTIAHRLQQSKQTIPHFYVSIDCSIDNLLSLREQMNTQILSHNKEGTFNKISVNDIILKAFSLAMMQVPEANVSWTKNALLYHKNVDISVAVSIPGGIVTPIIRKVDQKSIHDISSEAKQLIQRAKQRKLKPEEYQGGTTSISNMGMFGVKSFSAIINPPQSTILSVGAGETKPVFRDGKIITATLMNVTLSADHRTVDGAVASQLLSQFKKYVENPVWMIM</sequence>
<dbReference type="InterPro" id="IPR000089">
    <property type="entry name" value="Biotin_lipoyl"/>
</dbReference>
<evidence type="ECO:0000259" key="10">
    <source>
        <dbReference type="PROSITE" id="PS50968"/>
    </source>
</evidence>
<dbReference type="Gene3D" id="3.30.559.10">
    <property type="entry name" value="Chloramphenicol acetyltransferase-like domain"/>
    <property type="match status" value="1"/>
</dbReference>
<evidence type="ECO:0000256" key="9">
    <source>
        <dbReference type="SAM" id="MobiDB-lite"/>
    </source>
</evidence>
<evidence type="ECO:0000256" key="7">
    <source>
        <dbReference type="ARBA" id="ARBA00048370"/>
    </source>
</evidence>
<evidence type="ECO:0000313" key="12">
    <source>
        <dbReference type="EMBL" id="MBL0848567.1"/>
    </source>
</evidence>
<protein>
    <recommendedName>
        <fullName evidence="8">Acetyltransferase component of pyruvate dehydrogenase complex</fullName>
        <ecNumber evidence="8">2.3.1.12</ecNumber>
    </recommendedName>
</protein>
<evidence type="ECO:0000256" key="3">
    <source>
        <dbReference type="ARBA" id="ARBA00022679"/>
    </source>
</evidence>
<gene>
    <name evidence="12" type="ORF">EU981_00460</name>
</gene>
<dbReference type="SUPFAM" id="SSF47005">
    <property type="entry name" value="Peripheral subunit-binding domain of 2-oxo acid dehydrogenase complex"/>
    <property type="match status" value="1"/>
</dbReference>
<dbReference type="PROSITE" id="PS50968">
    <property type="entry name" value="BIOTINYL_LIPOYL"/>
    <property type="match status" value="1"/>
</dbReference>
<comment type="function">
    <text evidence="6">The pyruvate dehydrogenase complex catalyzes the overall conversion of pyruvate to acetyl-CoA and CO(2). It contains multiple copies of three enzymatic components: pyruvate dehydrogenase (E1), dihydrolipoamide acetyltransferase (E2) and lipoamide dehydrogenase (E3).</text>
</comment>
<dbReference type="InterPro" id="IPR036625">
    <property type="entry name" value="E3-bd_dom_sf"/>
</dbReference>
<accession>A0A937AKQ6</accession>
<dbReference type="NCBIfam" id="TIGR01349">
    <property type="entry name" value="PDHac_trf_mito"/>
    <property type="match status" value="1"/>
</dbReference>
<dbReference type="EC" id="2.3.1.12" evidence="8"/>
<dbReference type="SUPFAM" id="SSF51230">
    <property type="entry name" value="Single hybrid motif"/>
    <property type="match status" value="1"/>
</dbReference>
<dbReference type="GO" id="GO:0006086">
    <property type="term" value="P:pyruvate decarboxylation to acetyl-CoA"/>
    <property type="evidence" value="ECO:0007669"/>
    <property type="project" value="InterPro"/>
</dbReference>
<dbReference type="InterPro" id="IPR004167">
    <property type="entry name" value="PSBD"/>
</dbReference>
<comment type="catalytic activity">
    <reaction evidence="7 8">
        <text>N(6)-[(R)-dihydrolipoyl]-L-lysyl-[protein] + acetyl-CoA = N(6)-[(R)-S(8)-acetyldihydrolipoyl]-L-lysyl-[protein] + CoA</text>
        <dbReference type="Rhea" id="RHEA:17017"/>
        <dbReference type="Rhea" id="RHEA-COMP:10475"/>
        <dbReference type="Rhea" id="RHEA-COMP:10478"/>
        <dbReference type="ChEBI" id="CHEBI:57287"/>
        <dbReference type="ChEBI" id="CHEBI:57288"/>
        <dbReference type="ChEBI" id="CHEBI:83100"/>
        <dbReference type="ChEBI" id="CHEBI:83111"/>
        <dbReference type="EC" id="2.3.1.12"/>
    </reaction>
</comment>
<dbReference type="Gene3D" id="4.10.320.10">
    <property type="entry name" value="E3-binding domain"/>
    <property type="match status" value="1"/>
</dbReference>